<organism evidence="4 5">
    <name type="scientific">Miscanthus lutarioriparius</name>
    <dbReference type="NCBI Taxonomy" id="422564"/>
    <lineage>
        <taxon>Eukaryota</taxon>
        <taxon>Viridiplantae</taxon>
        <taxon>Streptophyta</taxon>
        <taxon>Embryophyta</taxon>
        <taxon>Tracheophyta</taxon>
        <taxon>Spermatophyta</taxon>
        <taxon>Magnoliopsida</taxon>
        <taxon>Liliopsida</taxon>
        <taxon>Poales</taxon>
        <taxon>Poaceae</taxon>
        <taxon>PACMAD clade</taxon>
        <taxon>Panicoideae</taxon>
        <taxon>Andropogonodae</taxon>
        <taxon>Andropogoneae</taxon>
        <taxon>Saccharinae</taxon>
        <taxon>Miscanthus</taxon>
    </lineage>
</organism>
<keyword evidence="2" id="KW-1133">Transmembrane helix</keyword>
<evidence type="ECO:0000256" key="2">
    <source>
        <dbReference type="SAM" id="Phobius"/>
    </source>
</evidence>
<protein>
    <recommendedName>
        <fullName evidence="3">TORTIFOLIA1/SINE1-2 N-terminal domain-containing protein</fullName>
    </recommendedName>
</protein>
<proteinExistence type="predicted"/>
<dbReference type="PANTHER" id="PTHR31355:SF18">
    <property type="entry name" value="EXPRESSED PROTEIN"/>
    <property type="match status" value="1"/>
</dbReference>
<evidence type="ECO:0000313" key="4">
    <source>
        <dbReference type="EMBL" id="CAD6266759.1"/>
    </source>
</evidence>
<dbReference type="Gene3D" id="1.25.10.10">
    <property type="entry name" value="Leucine-rich Repeat Variant"/>
    <property type="match status" value="1"/>
</dbReference>
<comment type="caution">
    <text evidence="4">The sequence shown here is derived from an EMBL/GenBank/DDBJ whole genome shotgun (WGS) entry which is preliminary data.</text>
</comment>
<dbReference type="GO" id="GO:0008017">
    <property type="term" value="F:microtubule binding"/>
    <property type="evidence" value="ECO:0007669"/>
    <property type="project" value="InterPro"/>
</dbReference>
<accession>A0A811R9S0</accession>
<dbReference type="GO" id="GO:0005874">
    <property type="term" value="C:microtubule"/>
    <property type="evidence" value="ECO:0007669"/>
    <property type="project" value="InterPro"/>
</dbReference>
<keyword evidence="5" id="KW-1185">Reference proteome</keyword>
<feature type="region of interest" description="Disordered" evidence="1">
    <location>
        <begin position="442"/>
        <end position="476"/>
    </location>
</feature>
<dbReference type="InterPro" id="IPR016024">
    <property type="entry name" value="ARM-type_fold"/>
</dbReference>
<dbReference type="InterPro" id="IPR033337">
    <property type="entry name" value="TORTIFOLIA1/SINE1-2"/>
</dbReference>
<dbReference type="InterPro" id="IPR011989">
    <property type="entry name" value="ARM-like"/>
</dbReference>
<keyword evidence="2" id="KW-0812">Transmembrane</keyword>
<sequence>MATTLGMDGYAELQVSMMDPTEKKPAFRGLKLYVKELDSKTLPPFLARLCAPDKPSSYSEEEILCIFETAAEVHGRTIVPHIGQIVPAIVRIMASDSRPLHSARCSKVVCTISRYCIDPLGREEEKSEIMTSLCRPLSDCLMNSNKSISSGSALCIAALVQSNNWQFASNELINDVCLKMIHSIMRSLNLRIISSEISSIIHALEHCQDGFVPDICTAAFQATETAKLLGRQEERGARKMSVLWEAVVVETAGRGQILQLIMRISETVDLLPVGQCTGILGTTRARRRLWSYGTDFSHGVSNDELFHTSARDYHENLGIIAQSDSADLVKSSRRRSDVLTRIGDPCPTCLTPRATNQACKRQALSTPRKQLQSLTYCSDSERDGHRLPPRSVSRLMQRPDHLLFQKNFQSEERKGYCNSTQQRNQLRTQTRDLLTEDLKFPTSSRLSDSARAPPCEERQCDGAAEHQKVTGREKRETNCRRSNRLTLFICAMVFAALLLILWKQQDPSNELYFVPT</sequence>
<feature type="domain" description="TORTIFOLIA1/SINE1-2 N-terminal" evidence="3">
    <location>
        <begin position="26"/>
        <end position="182"/>
    </location>
</feature>
<dbReference type="EMBL" id="CAJGYO010000014">
    <property type="protein sequence ID" value="CAD6266759.1"/>
    <property type="molecule type" value="Genomic_DNA"/>
</dbReference>
<gene>
    <name evidence="4" type="ORF">NCGR_LOCUS50064</name>
</gene>
<feature type="compositionally biased region" description="Basic and acidic residues" evidence="1">
    <location>
        <begin position="454"/>
        <end position="476"/>
    </location>
</feature>
<name>A0A811R9S0_9POAL</name>
<dbReference type="Proteomes" id="UP000604825">
    <property type="component" value="Unassembled WGS sequence"/>
</dbReference>
<evidence type="ECO:0000259" key="3">
    <source>
        <dbReference type="Pfam" id="PF24714"/>
    </source>
</evidence>
<evidence type="ECO:0000313" key="5">
    <source>
        <dbReference type="Proteomes" id="UP000604825"/>
    </source>
</evidence>
<feature type="transmembrane region" description="Helical" evidence="2">
    <location>
        <begin position="485"/>
        <end position="502"/>
    </location>
</feature>
<reference evidence="4" key="1">
    <citation type="submission" date="2020-10" db="EMBL/GenBank/DDBJ databases">
        <authorList>
            <person name="Han B."/>
            <person name="Lu T."/>
            <person name="Zhao Q."/>
            <person name="Huang X."/>
            <person name="Zhao Y."/>
        </authorList>
    </citation>
    <scope>NUCLEOTIDE SEQUENCE</scope>
</reference>
<dbReference type="OrthoDB" id="611190at2759"/>
<dbReference type="SUPFAM" id="SSF48371">
    <property type="entry name" value="ARM repeat"/>
    <property type="match status" value="1"/>
</dbReference>
<dbReference type="PANTHER" id="PTHR31355">
    <property type="entry name" value="MICROTUBULE-ASSOCIATED PROTEIN TORTIFOLIA1"/>
    <property type="match status" value="1"/>
</dbReference>
<dbReference type="InterPro" id="IPR057600">
    <property type="entry name" value="TORTIFOLIA1/SINE1-2_N"/>
</dbReference>
<dbReference type="Pfam" id="PF24714">
    <property type="entry name" value="TOR1L1_N"/>
    <property type="match status" value="1"/>
</dbReference>
<dbReference type="AlphaFoldDB" id="A0A811R9S0"/>
<keyword evidence="2" id="KW-0472">Membrane</keyword>
<evidence type="ECO:0000256" key="1">
    <source>
        <dbReference type="SAM" id="MobiDB-lite"/>
    </source>
</evidence>